<dbReference type="AlphaFoldDB" id="A4TDC1"/>
<organism evidence="5">
    <name type="scientific">Mycolicibacterium gilvum (strain PYR-GCK)</name>
    <name type="common">Mycobacterium gilvum (strain PYR-GCK)</name>
    <dbReference type="NCBI Taxonomy" id="350054"/>
    <lineage>
        <taxon>Bacteria</taxon>
        <taxon>Bacillati</taxon>
        <taxon>Actinomycetota</taxon>
        <taxon>Actinomycetes</taxon>
        <taxon>Mycobacteriales</taxon>
        <taxon>Mycobacteriaceae</taxon>
        <taxon>Mycolicibacterium</taxon>
    </lineage>
</organism>
<dbReference type="GO" id="GO:0008168">
    <property type="term" value="F:methyltransferase activity"/>
    <property type="evidence" value="ECO:0007669"/>
    <property type="project" value="UniProtKB-KW"/>
</dbReference>
<dbReference type="Gene3D" id="3.40.50.150">
    <property type="entry name" value="Vaccinia Virus protein VP39"/>
    <property type="match status" value="1"/>
</dbReference>
<keyword evidence="1 5" id="KW-0489">Methyltransferase</keyword>
<dbReference type="EMBL" id="CP000656">
    <property type="protein sequence ID" value="ABP46940.1"/>
    <property type="molecule type" value="Genomic_DNA"/>
</dbReference>
<feature type="domain" description="Methyltransferase" evidence="4">
    <location>
        <begin position="47"/>
        <end position="139"/>
    </location>
</feature>
<dbReference type="InterPro" id="IPR041698">
    <property type="entry name" value="Methyltransf_25"/>
</dbReference>
<proteinExistence type="predicted"/>
<dbReference type="PANTHER" id="PTHR43464:SF19">
    <property type="entry name" value="UBIQUINONE BIOSYNTHESIS O-METHYLTRANSFERASE, MITOCHONDRIAL"/>
    <property type="match status" value="1"/>
</dbReference>
<accession>A4TDC1</accession>
<evidence type="ECO:0000256" key="3">
    <source>
        <dbReference type="ARBA" id="ARBA00022691"/>
    </source>
</evidence>
<keyword evidence="3" id="KW-0949">S-adenosyl-L-methionine</keyword>
<dbReference type="CDD" id="cd02440">
    <property type="entry name" value="AdoMet_MTases"/>
    <property type="match status" value="1"/>
</dbReference>
<dbReference type="STRING" id="350054.Mflv_4471"/>
<evidence type="ECO:0000313" key="5">
    <source>
        <dbReference type="EMBL" id="ABP46940.1"/>
    </source>
</evidence>
<dbReference type="Pfam" id="PF13649">
    <property type="entry name" value="Methyltransf_25"/>
    <property type="match status" value="1"/>
</dbReference>
<dbReference type="SUPFAM" id="SSF53335">
    <property type="entry name" value="S-adenosyl-L-methionine-dependent methyltransferases"/>
    <property type="match status" value="1"/>
</dbReference>
<dbReference type="GO" id="GO:0032259">
    <property type="term" value="P:methylation"/>
    <property type="evidence" value="ECO:0007669"/>
    <property type="project" value="UniProtKB-KW"/>
</dbReference>
<dbReference type="InterPro" id="IPR029063">
    <property type="entry name" value="SAM-dependent_MTases_sf"/>
</dbReference>
<name>A4TDC1_MYCGI</name>
<sequence>MDMDQTPTLSRFDDFYKDEDKTPPWVIGEPQPAVVDIERAGLITGRVLDVGCGTGERTILLTAAGYDVLGVDGAPSAVEQARHNAKTRVVDARFDVADALDLGDEPAYDTIIDSALFHIFDDADREKYVRSLGRATAPGSVVHLLALSDTGRGFGPEVSEETIRAAFADPGWDIEALTTTYYRGVITAPHADAMGLDVGTVVDEPAWLARIRRL</sequence>
<reference evidence="5" key="1">
    <citation type="submission" date="2007-04" db="EMBL/GenBank/DDBJ databases">
        <authorList>
            <consortium name="US DOE Joint Genome Institute"/>
            <person name="Copeland A."/>
            <person name="Lucas S."/>
            <person name="Lapidus A."/>
            <person name="Barry K."/>
            <person name="Detter J.C."/>
            <person name="Glavina del Rio T."/>
            <person name="Hammon N."/>
            <person name="Israni S."/>
            <person name="Dalin E."/>
            <person name="Tice H."/>
            <person name="Pitluck S."/>
            <person name="Chain P."/>
            <person name="Malfatti S."/>
            <person name="Shin M."/>
            <person name="Vergez L."/>
            <person name="Schmutz J."/>
            <person name="Larimer F."/>
            <person name="Land M."/>
            <person name="Hauser L."/>
            <person name="Kyrpides N."/>
            <person name="Mikhailova N."/>
            <person name="Miller C."/>
            <person name="Richardson P."/>
        </authorList>
    </citation>
    <scope>NUCLEOTIDE SEQUENCE</scope>
    <source>
        <strain evidence="5">PYR-GCK</strain>
    </source>
</reference>
<protein>
    <submittedName>
        <fullName evidence="5">Methyltransferase type 11</fullName>
    </submittedName>
</protein>
<evidence type="ECO:0000256" key="2">
    <source>
        <dbReference type="ARBA" id="ARBA00022679"/>
    </source>
</evidence>
<evidence type="ECO:0000259" key="4">
    <source>
        <dbReference type="Pfam" id="PF13649"/>
    </source>
</evidence>
<dbReference type="eggNOG" id="COG0500">
    <property type="taxonomic scope" value="Bacteria"/>
</dbReference>
<dbReference type="PANTHER" id="PTHR43464">
    <property type="entry name" value="METHYLTRANSFERASE"/>
    <property type="match status" value="1"/>
</dbReference>
<dbReference type="HOGENOM" id="CLU_056435_4_1_11"/>
<reference evidence="5" key="2">
    <citation type="journal article" date="2013" name="PLoS ONE">
        <title>A Gene Expression Study of the Activities of Aromatic Ring-Cleavage Dioxygenases in Mycobacterium gilvum PYR-GCK to Changes in Salinity and pH during Pyrene Degradation.</title>
        <authorList>
            <person name="Badejo A.C."/>
            <person name="Badejo A.O."/>
            <person name="Shin K.H."/>
            <person name="Chai Y.G."/>
        </authorList>
    </citation>
    <scope>NUCLEOTIDE SEQUENCE [LARGE SCALE GENOMIC DNA]</scope>
    <source>
        <strain evidence="5">PYR-GCK</strain>
    </source>
</reference>
<evidence type="ECO:0000256" key="1">
    <source>
        <dbReference type="ARBA" id="ARBA00022603"/>
    </source>
</evidence>
<keyword evidence="2 5" id="KW-0808">Transferase</keyword>
<gene>
    <name evidence="5" type="ordered locus">Mflv_4471</name>
</gene>
<dbReference type="KEGG" id="mgi:Mflv_4471"/>